<dbReference type="EMBL" id="CP003653">
    <property type="protein sequence ID" value="AFZ36742.1"/>
    <property type="molecule type" value="Genomic_DNA"/>
</dbReference>
<dbReference type="STRING" id="111780.Sta7437_3235"/>
<gene>
    <name evidence="2" type="ordered locus">Sta7437_3235</name>
</gene>
<protein>
    <submittedName>
        <fullName evidence="2">ATP synthase I</fullName>
    </submittedName>
</protein>
<dbReference type="AlphaFoldDB" id="K9XYI3"/>
<evidence type="ECO:0000313" key="3">
    <source>
        <dbReference type="Proteomes" id="UP000010473"/>
    </source>
</evidence>
<proteinExistence type="predicted"/>
<accession>K9XYI3</accession>
<feature type="transmembrane region" description="Helical" evidence="1">
    <location>
        <begin position="28"/>
        <end position="48"/>
    </location>
</feature>
<dbReference type="PATRIC" id="fig|111780.3.peg.3356"/>
<evidence type="ECO:0000313" key="2">
    <source>
        <dbReference type="EMBL" id="AFZ36742.1"/>
    </source>
</evidence>
<feature type="transmembrane region" description="Helical" evidence="1">
    <location>
        <begin position="107"/>
        <end position="126"/>
    </location>
</feature>
<dbReference type="KEGG" id="scs:Sta7437_3235"/>
<organism evidence="2 3">
    <name type="scientific">Stanieria cyanosphaera (strain ATCC 29371 / PCC 7437)</name>
    <dbReference type="NCBI Taxonomy" id="111780"/>
    <lineage>
        <taxon>Bacteria</taxon>
        <taxon>Bacillati</taxon>
        <taxon>Cyanobacteriota</taxon>
        <taxon>Cyanophyceae</taxon>
        <taxon>Pleurocapsales</taxon>
        <taxon>Dermocarpellaceae</taxon>
        <taxon>Stanieria</taxon>
    </lineage>
</organism>
<dbReference type="eggNOG" id="ENOG5032SW6">
    <property type="taxonomic scope" value="Bacteria"/>
</dbReference>
<dbReference type="HOGENOM" id="CLU_131568_1_0_3"/>
<reference evidence="3" key="1">
    <citation type="journal article" date="2013" name="Proc. Natl. Acad. Sci. U.S.A.">
        <title>Improving the coverage of the cyanobacterial phylum using diversity-driven genome sequencing.</title>
        <authorList>
            <person name="Shih P.M."/>
            <person name="Wu D."/>
            <person name="Latifi A."/>
            <person name="Axen S.D."/>
            <person name="Fewer D.P."/>
            <person name="Talla E."/>
            <person name="Calteau A."/>
            <person name="Cai F."/>
            <person name="Tandeau de Marsac N."/>
            <person name="Rippka R."/>
            <person name="Herdman M."/>
            <person name="Sivonen K."/>
            <person name="Coursin T."/>
            <person name="Laurent T."/>
            <person name="Goodwin L."/>
            <person name="Nolan M."/>
            <person name="Davenport K.W."/>
            <person name="Han C.S."/>
            <person name="Rubin E.M."/>
            <person name="Eisen J.A."/>
            <person name="Woyke T."/>
            <person name="Gugger M."/>
            <person name="Kerfeld C.A."/>
        </authorList>
    </citation>
    <scope>NUCLEOTIDE SEQUENCE [LARGE SCALE GENOMIC DNA]</scope>
    <source>
        <strain evidence="3">ATCC 29371 / PCC 7437</strain>
    </source>
</reference>
<sequence>MPGQANELTQTDSPQENSMQEYYQLQKTLLLVTLTLTTIIFLPVWYFYSLNTALNYLLGALVGVVYLTLLAKDVERLGQQQQRLGGKGLAIFAGLIIVASQRQQLHILPVFLGFLTYKAAILIYTLQTVLITANTVEVKQED</sequence>
<keyword evidence="1" id="KW-1133">Transmembrane helix</keyword>
<keyword evidence="3" id="KW-1185">Reference proteome</keyword>
<dbReference type="Proteomes" id="UP000010473">
    <property type="component" value="Chromosome"/>
</dbReference>
<dbReference type="PANTHER" id="PTHR34118:SF6">
    <property type="entry name" value="PROTEIN CONSERVED ONLY IN THE GREEN LINEAGE 160, CHLOROPLASTIC"/>
    <property type="match status" value="1"/>
</dbReference>
<feature type="transmembrane region" description="Helical" evidence="1">
    <location>
        <begin position="84"/>
        <end position="101"/>
    </location>
</feature>
<dbReference type="PANTHER" id="PTHR34118">
    <property type="entry name" value="NF-KAPPA-B INHIBITOR-LIKE PROTEIN-RELATED"/>
    <property type="match status" value="1"/>
</dbReference>
<keyword evidence="1" id="KW-0812">Transmembrane</keyword>
<keyword evidence="1" id="KW-0472">Membrane</keyword>
<feature type="transmembrane region" description="Helical" evidence="1">
    <location>
        <begin position="54"/>
        <end position="72"/>
    </location>
</feature>
<name>K9XYI3_STAC7</name>
<evidence type="ECO:0000256" key="1">
    <source>
        <dbReference type="SAM" id="Phobius"/>
    </source>
</evidence>